<evidence type="ECO:0000256" key="2">
    <source>
        <dbReference type="ARBA" id="ARBA00022692"/>
    </source>
</evidence>
<evidence type="ECO:0000256" key="1">
    <source>
        <dbReference type="ARBA" id="ARBA00004141"/>
    </source>
</evidence>
<keyword evidence="7" id="KW-1185">Reference proteome</keyword>
<feature type="transmembrane region" description="Helical" evidence="5">
    <location>
        <begin position="116"/>
        <end position="137"/>
    </location>
</feature>
<evidence type="ECO:0000313" key="7">
    <source>
        <dbReference type="Proteomes" id="UP000193689"/>
    </source>
</evidence>
<dbReference type="Gene3D" id="1.20.1250.20">
    <property type="entry name" value="MFS general substrate transporter like domains"/>
    <property type="match status" value="1"/>
</dbReference>
<dbReference type="InterPro" id="IPR036259">
    <property type="entry name" value="MFS_trans_sf"/>
</dbReference>
<accession>A0A1Y2DE55</accession>
<dbReference type="InterPro" id="IPR005828">
    <property type="entry name" value="MFS_sugar_transport-like"/>
</dbReference>
<dbReference type="InterPro" id="IPR050360">
    <property type="entry name" value="MFS_Sugar_Transporters"/>
</dbReference>
<comment type="subcellular location">
    <subcellularLocation>
        <location evidence="1">Membrane</location>
        <topology evidence="1">Multi-pass membrane protein</topology>
    </subcellularLocation>
</comment>
<dbReference type="RefSeq" id="XP_040710823.1">
    <property type="nucleotide sequence ID" value="XM_040862509.1"/>
</dbReference>
<dbReference type="Pfam" id="PF00083">
    <property type="entry name" value="Sugar_tr"/>
    <property type="match status" value="1"/>
</dbReference>
<proteinExistence type="predicted"/>
<dbReference type="SUPFAM" id="SSF103473">
    <property type="entry name" value="MFS general substrate transporter"/>
    <property type="match status" value="1"/>
</dbReference>
<feature type="transmembrane region" description="Helical" evidence="5">
    <location>
        <begin position="190"/>
        <end position="208"/>
    </location>
</feature>
<evidence type="ECO:0000256" key="5">
    <source>
        <dbReference type="SAM" id="Phobius"/>
    </source>
</evidence>
<dbReference type="GeneID" id="63778721"/>
<keyword evidence="3 5" id="KW-1133">Transmembrane helix</keyword>
<dbReference type="GO" id="GO:0016020">
    <property type="term" value="C:membrane"/>
    <property type="evidence" value="ECO:0007669"/>
    <property type="project" value="UniProtKB-SubCell"/>
</dbReference>
<dbReference type="EMBL" id="MCFJ01000019">
    <property type="protein sequence ID" value="ORY57573.1"/>
    <property type="molecule type" value="Genomic_DNA"/>
</dbReference>
<keyword evidence="4 5" id="KW-0472">Membrane</keyword>
<sequence>MFNSEMMPKEMRGKVGSFFEWIFWDFCVVLACAGVLLGIRMLVRRGRHDEAWVSLQWICADRSEATQKEMENIRLGVEMEARETEGFQFKELLQADNFKRVFAAFAIFTAHGDRNLLLIAIFGAVKVLACGSFVLFFSERLSRRQVLITTAAVVKVKTPLSTGEPALIYLFVDFYNFSWGPMPWPYVSEIFPIRIFDALIAICIFFFLKGTRGLSLEIIVHQRFKKSASAKDVEHARTINE</sequence>
<dbReference type="PANTHER" id="PTHR48022">
    <property type="entry name" value="PLASTIDIC GLUCOSE TRANSPORTER 4"/>
    <property type="match status" value="1"/>
</dbReference>
<dbReference type="InParanoid" id="A0A1Y2DE55"/>
<comment type="caution">
    <text evidence="6">The sequence shown here is derived from an EMBL/GenBank/DDBJ whole genome shotgun (WGS) entry which is preliminary data.</text>
</comment>
<evidence type="ECO:0000313" key="6">
    <source>
        <dbReference type="EMBL" id="ORY57573.1"/>
    </source>
</evidence>
<dbReference type="OrthoDB" id="6612291at2759"/>
<name>A0A1Y2DE55_9PEZI</name>
<protein>
    <submittedName>
        <fullName evidence="6">Uncharacterized protein</fullName>
    </submittedName>
</protein>
<reference evidence="6 7" key="1">
    <citation type="submission" date="2016-07" db="EMBL/GenBank/DDBJ databases">
        <title>Pervasive Adenine N6-methylation of Active Genes in Fungi.</title>
        <authorList>
            <consortium name="DOE Joint Genome Institute"/>
            <person name="Mondo S.J."/>
            <person name="Dannebaum R.O."/>
            <person name="Kuo R.C."/>
            <person name="Labutti K."/>
            <person name="Haridas S."/>
            <person name="Kuo A."/>
            <person name="Salamov A."/>
            <person name="Ahrendt S.R."/>
            <person name="Lipzen A."/>
            <person name="Sullivan W."/>
            <person name="Andreopoulos W.B."/>
            <person name="Clum A."/>
            <person name="Lindquist E."/>
            <person name="Daum C."/>
            <person name="Ramamoorthy G.K."/>
            <person name="Gryganskyi A."/>
            <person name="Culley D."/>
            <person name="Magnuson J.K."/>
            <person name="James T.Y."/>
            <person name="O'Malley M.A."/>
            <person name="Stajich J.E."/>
            <person name="Spatafora J.W."/>
            <person name="Visel A."/>
            <person name="Grigoriev I.V."/>
        </authorList>
    </citation>
    <scope>NUCLEOTIDE SEQUENCE [LARGE SCALE GENOMIC DNA]</scope>
    <source>
        <strain evidence="6 7">CBS 129021</strain>
    </source>
</reference>
<gene>
    <name evidence="6" type="ORF">BCR38DRAFT_461284</name>
</gene>
<dbReference type="Proteomes" id="UP000193689">
    <property type="component" value="Unassembled WGS sequence"/>
</dbReference>
<dbReference type="PANTHER" id="PTHR48022:SF25">
    <property type="entry name" value="QUINATE TRANSPORTER, PUTATIVE (AFU_ORTHOLOGUE AFUA_5G12950)-RELATED"/>
    <property type="match status" value="1"/>
</dbReference>
<organism evidence="6 7">
    <name type="scientific">Pseudomassariella vexata</name>
    <dbReference type="NCBI Taxonomy" id="1141098"/>
    <lineage>
        <taxon>Eukaryota</taxon>
        <taxon>Fungi</taxon>
        <taxon>Dikarya</taxon>
        <taxon>Ascomycota</taxon>
        <taxon>Pezizomycotina</taxon>
        <taxon>Sordariomycetes</taxon>
        <taxon>Xylariomycetidae</taxon>
        <taxon>Amphisphaeriales</taxon>
        <taxon>Pseudomassariaceae</taxon>
        <taxon>Pseudomassariella</taxon>
    </lineage>
</organism>
<keyword evidence="2 5" id="KW-0812">Transmembrane</keyword>
<evidence type="ECO:0000256" key="4">
    <source>
        <dbReference type="ARBA" id="ARBA00023136"/>
    </source>
</evidence>
<evidence type="ECO:0000256" key="3">
    <source>
        <dbReference type="ARBA" id="ARBA00022989"/>
    </source>
</evidence>
<dbReference type="AlphaFoldDB" id="A0A1Y2DE55"/>
<dbReference type="GO" id="GO:0005351">
    <property type="term" value="F:carbohydrate:proton symporter activity"/>
    <property type="evidence" value="ECO:0007669"/>
    <property type="project" value="TreeGrafter"/>
</dbReference>
<feature type="transmembrane region" description="Helical" evidence="5">
    <location>
        <begin position="21"/>
        <end position="43"/>
    </location>
</feature>